<keyword evidence="3" id="KW-0378">Hydrolase</keyword>
<keyword evidence="8" id="KW-0121">Carboxypeptidase</keyword>
<protein>
    <submittedName>
        <fullName evidence="8">Glutamate carboxypeptidase</fullName>
    </submittedName>
</protein>
<dbReference type="GO" id="GO:0046872">
    <property type="term" value="F:metal ion binding"/>
    <property type="evidence" value="ECO:0007669"/>
    <property type="project" value="UniProtKB-KW"/>
</dbReference>
<dbReference type="PROSITE" id="PS00758">
    <property type="entry name" value="ARGE_DAPE_CPG2_1"/>
    <property type="match status" value="1"/>
</dbReference>
<dbReference type="InterPro" id="IPR017150">
    <property type="entry name" value="Pept_M20_glutamate_carboxypep"/>
</dbReference>
<evidence type="ECO:0000256" key="4">
    <source>
        <dbReference type="ARBA" id="ARBA00022833"/>
    </source>
</evidence>
<dbReference type="CDD" id="cd03885">
    <property type="entry name" value="M20_CPDG2"/>
    <property type="match status" value="1"/>
</dbReference>
<dbReference type="AlphaFoldDB" id="A0A1I1KI76"/>
<name>A0A1I1KI76_9GAMM</name>
<dbReference type="InterPro" id="IPR002933">
    <property type="entry name" value="Peptidase_M20"/>
</dbReference>
<dbReference type="SUPFAM" id="SSF53187">
    <property type="entry name" value="Zn-dependent exopeptidases"/>
    <property type="match status" value="1"/>
</dbReference>
<evidence type="ECO:0000256" key="2">
    <source>
        <dbReference type="ARBA" id="ARBA00022723"/>
    </source>
</evidence>
<dbReference type="RefSeq" id="WP_091983396.1">
    <property type="nucleotide sequence ID" value="NZ_FOLO01000013.1"/>
</dbReference>
<dbReference type="Proteomes" id="UP000198862">
    <property type="component" value="Unassembled WGS sequence"/>
</dbReference>
<gene>
    <name evidence="8" type="ORF">SAMN02745724_02069</name>
</gene>
<dbReference type="PANTHER" id="PTHR43808">
    <property type="entry name" value="ACETYLORNITHINE DEACETYLASE"/>
    <property type="match status" value="1"/>
</dbReference>
<feature type="active site" evidence="6">
    <location>
        <position position="75"/>
    </location>
</feature>
<dbReference type="InterPro" id="IPR001261">
    <property type="entry name" value="ArgE/DapE_CS"/>
</dbReference>
<organism evidence="8 9">
    <name type="scientific">Pseudoalteromonas denitrificans DSM 6059</name>
    <dbReference type="NCBI Taxonomy" id="1123010"/>
    <lineage>
        <taxon>Bacteria</taxon>
        <taxon>Pseudomonadati</taxon>
        <taxon>Pseudomonadota</taxon>
        <taxon>Gammaproteobacteria</taxon>
        <taxon>Alteromonadales</taxon>
        <taxon>Pseudoalteromonadaceae</taxon>
        <taxon>Pseudoalteromonas</taxon>
    </lineage>
</organism>
<dbReference type="InterPro" id="IPR036264">
    <property type="entry name" value="Bact_exopeptidase_dim_dom"/>
</dbReference>
<keyword evidence="9" id="KW-1185">Reference proteome</keyword>
<keyword evidence="5" id="KW-0170">Cobalt</keyword>
<evidence type="ECO:0000256" key="6">
    <source>
        <dbReference type="PIRSR" id="PIRSR037238-1"/>
    </source>
</evidence>
<dbReference type="SUPFAM" id="SSF55031">
    <property type="entry name" value="Bacterial exopeptidase dimerisation domain"/>
    <property type="match status" value="1"/>
</dbReference>
<reference evidence="8 9" key="1">
    <citation type="submission" date="2016-10" db="EMBL/GenBank/DDBJ databases">
        <authorList>
            <person name="de Groot N.N."/>
        </authorList>
    </citation>
    <scope>NUCLEOTIDE SEQUENCE [LARGE SCALE GENOMIC DNA]</scope>
    <source>
        <strain evidence="8 9">DSM 6059</strain>
    </source>
</reference>
<feature type="active site" description="Proton acceptor" evidence="6">
    <location>
        <position position="133"/>
    </location>
</feature>
<dbReference type="OrthoDB" id="9776600at2"/>
<comment type="cofactor">
    <cofactor evidence="1">
        <name>Zn(2+)</name>
        <dbReference type="ChEBI" id="CHEBI:29105"/>
    </cofactor>
</comment>
<evidence type="ECO:0000256" key="5">
    <source>
        <dbReference type="ARBA" id="ARBA00023285"/>
    </source>
</evidence>
<keyword evidence="4" id="KW-0862">Zinc</keyword>
<evidence type="ECO:0000256" key="1">
    <source>
        <dbReference type="ARBA" id="ARBA00001947"/>
    </source>
</evidence>
<feature type="domain" description="Peptidase M20 dimerisation" evidence="7">
    <location>
        <begin position="168"/>
        <end position="268"/>
    </location>
</feature>
<evidence type="ECO:0000256" key="3">
    <source>
        <dbReference type="ARBA" id="ARBA00022801"/>
    </source>
</evidence>
<dbReference type="PIRSF" id="PIRSF037238">
    <property type="entry name" value="Carboxypeptidase_G2"/>
    <property type="match status" value="1"/>
</dbReference>
<dbReference type="InterPro" id="IPR050072">
    <property type="entry name" value="Peptidase_M20A"/>
</dbReference>
<dbReference type="Pfam" id="PF01546">
    <property type="entry name" value="Peptidase_M20"/>
    <property type="match status" value="1"/>
</dbReference>
<proteinExistence type="predicted"/>
<dbReference type="Gene3D" id="3.40.630.10">
    <property type="entry name" value="Zn peptidases"/>
    <property type="match status" value="1"/>
</dbReference>
<dbReference type="STRING" id="1123010.SAMN02745724_02069"/>
<evidence type="ECO:0000313" key="8">
    <source>
        <dbReference type="EMBL" id="SFC60507.1"/>
    </source>
</evidence>
<dbReference type="Pfam" id="PF07687">
    <property type="entry name" value="M20_dimer"/>
    <property type="match status" value="1"/>
</dbReference>
<dbReference type="Gene3D" id="3.30.70.360">
    <property type="match status" value="1"/>
</dbReference>
<keyword evidence="8" id="KW-0645">Protease</keyword>
<dbReference type="GO" id="GO:0004180">
    <property type="term" value="F:carboxypeptidase activity"/>
    <property type="evidence" value="ECO:0007669"/>
    <property type="project" value="UniProtKB-KW"/>
</dbReference>
<dbReference type="EMBL" id="FOLO01000013">
    <property type="protein sequence ID" value="SFC60507.1"/>
    <property type="molecule type" value="Genomic_DNA"/>
</dbReference>
<accession>A0A1I1KI76</accession>
<dbReference type="InterPro" id="IPR011650">
    <property type="entry name" value="Peptidase_M20_dimer"/>
</dbReference>
<evidence type="ECO:0000259" key="7">
    <source>
        <dbReference type="Pfam" id="PF07687"/>
    </source>
</evidence>
<evidence type="ECO:0000313" key="9">
    <source>
        <dbReference type="Proteomes" id="UP000198862"/>
    </source>
</evidence>
<keyword evidence="2" id="KW-0479">Metal-binding</keyword>
<sequence length="382" mass="42140">MNVNMNFSELAKIININSHSKNKRGINQNADVFKSWMMPLGFKCQTFEREDIGNHILFISNKVKGKKVLLLGHLDTVFPKGTFETFSEDDSWIYGPGVCDMKGGNYVALCALRKLKQEFNEITNIDMLLVSDEETGSDDSKHLSARLAKNYDYCFVFEAAGKNHEIVTARKGVATFNINIEGKSAHAGNEYTSGINANLAAAHMIIDLTALTDLEQATTVNVGKCTGGIGANTISPKANLVVEARFNCFNEKLRVLENIYHIVDHPKVENIQVTIEGGVQRDVMPPTPKQAVLIKKINSLLGYELKTEHRGGVSDANIMSAAGLVTLDGFGPFGDGDHTINERASKASFIIRINEMSQILAYFMNENAILNKEKTHNLIKIA</sequence>
<dbReference type="PANTHER" id="PTHR43808:SF9">
    <property type="entry name" value="BLL0789 PROTEIN"/>
    <property type="match status" value="1"/>
</dbReference>